<dbReference type="PROSITE" id="PS50203">
    <property type="entry name" value="CALPAIN_CAT"/>
    <property type="match status" value="1"/>
</dbReference>
<reference evidence="4" key="1">
    <citation type="submission" date="2021-02" db="EMBL/GenBank/DDBJ databases">
        <authorList>
            <person name="Syme A R."/>
            <person name="Syme A R."/>
            <person name="Moolhuijzen P."/>
        </authorList>
    </citation>
    <scope>NUCLEOTIDE SEQUENCE</scope>
    <source>
        <strain evidence="4">W1-1</strain>
    </source>
</reference>
<feature type="active site" evidence="2">
    <location>
        <position position="400"/>
    </location>
</feature>
<gene>
    <name evidence="4" type="ORF">PTTW11_04217</name>
</gene>
<evidence type="ECO:0000256" key="2">
    <source>
        <dbReference type="PIRSR" id="PIRSR622684-1"/>
    </source>
</evidence>
<dbReference type="InterPro" id="IPR001300">
    <property type="entry name" value="Peptidase_C2_calpain_cat"/>
</dbReference>
<comment type="similarity">
    <text evidence="1">Belongs to the peptidase C2 family.</text>
</comment>
<dbReference type="GO" id="GO:0004198">
    <property type="term" value="F:calcium-dependent cysteine-type endopeptidase activity"/>
    <property type="evidence" value="ECO:0007669"/>
    <property type="project" value="InterPro"/>
</dbReference>
<dbReference type="PANTHER" id="PTHR10183:SF425">
    <property type="entry name" value="CALPAIN-5"/>
    <property type="match status" value="1"/>
</dbReference>
<dbReference type="EMBL" id="HG992979">
    <property type="protein sequence ID" value="CAE7027278.1"/>
    <property type="molecule type" value="Genomic_DNA"/>
</dbReference>
<evidence type="ECO:0000256" key="3">
    <source>
        <dbReference type="SAM" id="MobiDB-lite"/>
    </source>
</evidence>
<evidence type="ECO:0000256" key="1">
    <source>
        <dbReference type="ARBA" id="ARBA00007623"/>
    </source>
</evidence>
<feature type="compositionally biased region" description="Basic and acidic residues" evidence="3">
    <location>
        <begin position="753"/>
        <end position="775"/>
    </location>
</feature>
<dbReference type="Pfam" id="PF00648">
    <property type="entry name" value="Peptidase_C2"/>
    <property type="match status" value="1"/>
</dbReference>
<dbReference type="SMART" id="SM00230">
    <property type="entry name" value="CysPc"/>
    <property type="match status" value="1"/>
</dbReference>
<feature type="compositionally biased region" description="Pro residues" evidence="3">
    <location>
        <begin position="790"/>
        <end position="801"/>
    </location>
</feature>
<feature type="active site" evidence="2">
    <location>
        <position position="207"/>
    </location>
</feature>
<feature type="compositionally biased region" description="Polar residues" evidence="3">
    <location>
        <begin position="727"/>
        <end position="744"/>
    </location>
</feature>
<dbReference type="Proteomes" id="UP000472372">
    <property type="component" value="Chromosome 3"/>
</dbReference>
<keyword evidence="4" id="KW-0378">Hydrolase</keyword>
<evidence type="ECO:0000313" key="5">
    <source>
        <dbReference type="Proteomes" id="UP000472372"/>
    </source>
</evidence>
<proteinExistence type="inferred from homology"/>
<accession>A0A6S6VYK0</accession>
<dbReference type="PANTHER" id="PTHR10183">
    <property type="entry name" value="CALPAIN"/>
    <property type="match status" value="1"/>
</dbReference>
<sequence>MASVSSDDTVGSHASTVYVSPQEVINEFWDGLITKKPAKVTKIFPQSLYTHLLPPQRKLGTSTGKNANESYEAAAIECRARVERIVKECIRTNEKFTDQDFDIENMWEKNCLEGLMYWYRDQVTTAPSVSPSQLGSALSILIQSGVMMADSVPFEFNATAKLLNDQSSNGEVGPRSVHRVDWIFEDPKFAVDGFSSSDLKQGCSGDCWLIAAVSTICSNPALMDKICVARDKECGVYGFVFYRDGEWIWTVVDDNLYLCNGDFGAEWGDRWDPTNAEEIKYKKNEQTGSKALYFASCEEENETWLPLLEKAYAKGKWFFLMLSWARLHGDYAAIAGGISGEAVEDLTGGVTTKVLANRVLRKDSLWKELLQVGKKFLFSASSPNVSGGDTSALKGLALGHAYSVLKAVEAEGEDGKKYRLVLIRNPWGGRAEAARGEWTGPWSDGSREWTPYWLKKLDHKFGDDGLFWMSYEEMLKRFELLDRTRLFDDTWTVVQHWTSVSVAWVTGYMNTKFSVEIKKTGPTVFVLCQLDDRYFKGIQGKYHFDLHFILQGKGAGPGDHIVRARGAWFGNRTISAEANLEPGIYEVVPKIEASRDAYAPEVHEVVKKLASSNPQKLRQIGLNYDIAHAKGTFETDKEAAELKENEAKVAKKEKKDFETFKKETTDGLEMWKKEMEEKLNKQGSVDSKEESKDGETTTEQSIVKTDVAENPEDKTDTSAASDKSEDSYATATLAAETSGSSTEPVTEVQVLDSSKDKKEAKSDDSTAAADNEKKLLQSPETLIASDEPTPTQPPLSTPKPAPAKEEVKPWNAVCVLGLRVYSLDPEVTIKLVKPKDAEEAAILDVDGDTAAGATM</sequence>
<dbReference type="GO" id="GO:0006508">
    <property type="term" value="P:proteolysis"/>
    <property type="evidence" value="ECO:0007669"/>
    <property type="project" value="UniProtKB-KW"/>
</dbReference>
<evidence type="ECO:0000313" key="4">
    <source>
        <dbReference type="EMBL" id="CAE7027278.1"/>
    </source>
</evidence>
<dbReference type="SUPFAM" id="SSF54001">
    <property type="entry name" value="Cysteine proteinases"/>
    <property type="match status" value="1"/>
</dbReference>
<dbReference type="InterPro" id="IPR000169">
    <property type="entry name" value="Pept_cys_AS"/>
</dbReference>
<organism evidence="4 5">
    <name type="scientific">Pyrenophora teres f. teres</name>
    <dbReference type="NCBI Taxonomy" id="97479"/>
    <lineage>
        <taxon>Eukaryota</taxon>
        <taxon>Fungi</taxon>
        <taxon>Dikarya</taxon>
        <taxon>Ascomycota</taxon>
        <taxon>Pezizomycotina</taxon>
        <taxon>Dothideomycetes</taxon>
        <taxon>Pleosporomycetidae</taxon>
        <taxon>Pleosporales</taxon>
        <taxon>Pleosporineae</taxon>
        <taxon>Pleosporaceae</taxon>
        <taxon>Pyrenophora</taxon>
    </lineage>
</organism>
<protein>
    <submittedName>
        <fullName evidence="4">Calpain family cysteine protease</fullName>
    </submittedName>
</protein>
<dbReference type="InterPro" id="IPR022684">
    <property type="entry name" value="Calpain_cysteine_protease"/>
</dbReference>
<feature type="compositionally biased region" description="Basic and acidic residues" evidence="3">
    <location>
        <begin position="677"/>
        <end position="695"/>
    </location>
</feature>
<feature type="active site" evidence="2">
    <location>
        <position position="425"/>
    </location>
</feature>
<name>A0A6S6VYK0_9PLEO</name>
<feature type="region of interest" description="Disordered" evidence="3">
    <location>
        <begin position="677"/>
        <end position="808"/>
    </location>
</feature>
<dbReference type="PROSITE" id="PS00139">
    <property type="entry name" value="THIOL_PROTEASE_CYS"/>
    <property type="match status" value="1"/>
</dbReference>
<dbReference type="Gene3D" id="3.90.70.10">
    <property type="entry name" value="Cysteine proteinases"/>
    <property type="match status" value="1"/>
</dbReference>
<feature type="compositionally biased region" description="Basic and acidic residues" evidence="3">
    <location>
        <begin position="711"/>
        <end position="726"/>
    </location>
</feature>
<dbReference type="InterPro" id="IPR038765">
    <property type="entry name" value="Papain-like_cys_pep_sf"/>
</dbReference>
<dbReference type="AlphaFoldDB" id="A0A6S6VYK0"/>
<keyword evidence="4" id="KW-0645">Protease</keyword>